<dbReference type="InParanoid" id="A0A067PTF3"/>
<organism evidence="2 3">
    <name type="scientific">Jaapia argillacea MUCL 33604</name>
    <dbReference type="NCBI Taxonomy" id="933084"/>
    <lineage>
        <taxon>Eukaryota</taxon>
        <taxon>Fungi</taxon>
        <taxon>Dikarya</taxon>
        <taxon>Basidiomycota</taxon>
        <taxon>Agaricomycotina</taxon>
        <taxon>Agaricomycetes</taxon>
        <taxon>Agaricomycetidae</taxon>
        <taxon>Jaapiales</taxon>
        <taxon>Jaapiaceae</taxon>
        <taxon>Jaapia</taxon>
    </lineage>
</organism>
<evidence type="ECO:0000256" key="1">
    <source>
        <dbReference type="SAM" id="MobiDB-lite"/>
    </source>
</evidence>
<feature type="compositionally biased region" description="Acidic residues" evidence="1">
    <location>
        <begin position="64"/>
        <end position="84"/>
    </location>
</feature>
<dbReference type="Proteomes" id="UP000027265">
    <property type="component" value="Unassembled WGS sequence"/>
</dbReference>
<feature type="compositionally biased region" description="Acidic residues" evidence="1">
    <location>
        <begin position="140"/>
        <end position="150"/>
    </location>
</feature>
<proteinExistence type="predicted"/>
<dbReference type="EMBL" id="KL197718">
    <property type="protein sequence ID" value="KDQ57994.1"/>
    <property type="molecule type" value="Genomic_DNA"/>
</dbReference>
<dbReference type="HOGENOM" id="CLU_1587584_0_0_1"/>
<feature type="region of interest" description="Disordered" evidence="1">
    <location>
        <begin position="63"/>
        <end position="91"/>
    </location>
</feature>
<evidence type="ECO:0000313" key="3">
    <source>
        <dbReference type="Proteomes" id="UP000027265"/>
    </source>
</evidence>
<accession>A0A067PTF3</accession>
<reference evidence="3" key="1">
    <citation type="journal article" date="2014" name="Proc. Natl. Acad. Sci. U.S.A.">
        <title>Extensive sampling of basidiomycete genomes demonstrates inadequacy of the white-rot/brown-rot paradigm for wood decay fungi.</title>
        <authorList>
            <person name="Riley R."/>
            <person name="Salamov A.A."/>
            <person name="Brown D.W."/>
            <person name="Nagy L.G."/>
            <person name="Floudas D."/>
            <person name="Held B.W."/>
            <person name="Levasseur A."/>
            <person name="Lombard V."/>
            <person name="Morin E."/>
            <person name="Otillar R."/>
            <person name="Lindquist E.A."/>
            <person name="Sun H."/>
            <person name="LaButti K.M."/>
            <person name="Schmutz J."/>
            <person name="Jabbour D."/>
            <person name="Luo H."/>
            <person name="Baker S.E."/>
            <person name="Pisabarro A.G."/>
            <person name="Walton J.D."/>
            <person name="Blanchette R.A."/>
            <person name="Henrissat B."/>
            <person name="Martin F."/>
            <person name="Cullen D."/>
            <person name="Hibbett D.S."/>
            <person name="Grigoriev I.V."/>
        </authorList>
    </citation>
    <scope>NUCLEOTIDE SEQUENCE [LARGE SCALE GENOMIC DNA]</scope>
    <source>
        <strain evidence="3">MUCL 33604</strain>
    </source>
</reference>
<dbReference type="AlphaFoldDB" id="A0A067PTF3"/>
<dbReference type="OrthoDB" id="3236755at2759"/>
<evidence type="ECO:0000313" key="2">
    <source>
        <dbReference type="EMBL" id="KDQ57994.1"/>
    </source>
</evidence>
<gene>
    <name evidence="2" type="ORF">JAAARDRAFT_34799</name>
</gene>
<feature type="region of interest" description="Disordered" evidence="1">
    <location>
        <begin position="132"/>
        <end position="157"/>
    </location>
</feature>
<protein>
    <submittedName>
        <fullName evidence="2">Uncharacterized protein</fullName>
    </submittedName>
</protein>
<dbReference type="STRING" id="933084.A0A067PTF3"/>
<sequence>MDDERIQSVFHWMNSARRSRQKVDTIVAMAQVRQWYRSQPKKRPHAHPTLVVKFCDIYSTLMEESSDTEESDSDSDDDDDDENSWLEGAAPSVELSEKFDLESGDEGEALALDADELLGVLAEKPVACKTVVSHSKVDDVSDGEEEEEGGDFSAWLS</sequence>
<keyword evidence="3" id="KW-1185">Reference proteome</keyword>
<name>A0A067PTF3_9AGAM</name>